<reference evidence="1" key="1">
    <citation type="journal article" date="2019" name="PLoS Negl. Trop. Dis.">
        <title>Revisiting the worldwide diversity of Leptospira species in the environment.</title>
        <authorList>
            <person name="Vincent A.T."/>
            <person name="Schiettekatte O."/>
            <person name="Bourhy P."/>
            <person name="Veyrier F.J."/>
            <person name="Picardeau M."/>
        </authorList>
    </citation>
    <scope>NUCLEOTIDE SEQUENCE [LARGE SCALE GENOMIC DNA]</scope>
    <source>
        <strain evidence="1">201800287</strain>
    </source>
</reference>
<sequence length="460" mass="51070">MKNRRLLFLSLFLSAFAPTILLSQNLKMKSVRIWDSEKANFGGFVDFEVVQGKILSFKEGASVPNPKYLLPGFCDASVTIGADSMGGKTSRSELPAYLSGYLAAGFSHIESVGDPNLSSLQNEIIKSRWLAPILTQSQKPALYSELSAGDGALYTSGLSHVPDSKRNRHLPIFLKEVENRGFSQTELFAKRREGEEKGYLPIAYTFSDKTSWEDALDTGFAVIFHPMPEGTNLYRAQKRDFLWAPMLSVLYLQNLKSRPEDWKEESENWARLHSVFGSRWKNSLSIESASENGEIDSSPPSFSEYQSTFRGEVEARKNLLFASGAGHWGLFPGQAAIVEVRLWEALLTKPKERKVDLASNRPGFWASLFGSFSPSLLPTNADPESLPQIRREIIQTLTLKTCNFLGADHGGRIRVGGPAHFSIHDENPLKRASGIFPIESMVLGGKLVYTPKPTKEGTAK</sequence>
<proteinExistence type="predicted"/>
<accession>A0A4R9IGY9</accession>
<keyword evidence="2" id="KW-1185">Reference proteome</keyword>
<name>A0A4R9IGY9_9LEPT</name>
<comment type="caution">
    <text evidence="1">The sequence shown here is derived from an EMBL/GenBank/DDBJ whole genome shotgun (WGS) entry which is preliminary data.</text>
</comment>
<evidence type="ECO:0000313" key="2">
    <source>
        <dbReference type="Proteomes" id="UP000298009"/>
    </source>
</evidence>
<dbReference type="AlphaFoldDB" id="A0A4R9IGY9"/>
<gene>
    <name evidence="1" type="ORF">EHQ24_01920</name>
</gene>
<evidence type="ECO:0000313" key="1">
    <source>
        <dbReference type="EMBL" id="TGK87313.1"/>
    </source>
</evidence>
<dbReference type="EMBL" id="RQFK01000009">
    <property type="protein sequence ID" value="TGK87313.1"/>
    <property type="molecule type" value="Genomic_DNA"/>
</dbReference>
<organism evidence="1 2">
    <name type="scientific">Leptospira noumeaensis</name>
    <dbReference type="NCBI Taxonomy" id="2484964"/>
    <lineage>
        <taxon>Bacteria</taxon>
        <taxon>Pseudomonadati</taxon>
        <taxon>Spirochaetota</taxon>
        <taxon>Spirochaetia</taxon>
        <taxon>Leptospirales</taxon>
        <taxon>Leptospiraceae</taxon>
        <taxon>Leptospira</taxon>
    </lineage>
</organism>
<dbReference type="Proteomes" id="UP000298009">
    <property type="component" value="Unassembled WGS sequence"/>
</dbReference>
<dbReference type="RefSeq" id="WP_135600018.1">
    <property type="nucleotide sequence ID" value="NZ_RQFK01000009.1"/>
</dbReference>
<dbReference type="OrthoDB" id="339103at2"/>
<protein>
    <submittedName>
        <fullName evidence="1">Uncharacterized protein</fullName>
    </submittedName>
</protein>